<evidence type="ECO:0000313" key="3">
    <source>
        <dbReference type="EMBL" id="WZN41180.1"/>
    </source>
</evidence>
<evidence type="ECO:0000313" key="4">
    <source>
        <dbReference type="Proteomes" id="UP001485459"/>
    </source>
</evidence>
<protein>
    <recommendedName>
        <fullName evidence="5">Tetratricopeptide repeat protein</fullName>
    </recommendedName>
</protein>
<keyword evidence="1" id="KW-0802">TPR repeat</keyword>
<dbReference type="InterPro" id="IPR019734">
    <property type="entry name" value="TPR_rpt"/>
</dbReference>
<dbReference type="EMBL" id="CP149822">
    <property type="protein sequence ID" value="WZN41180.1"/>
    <property type="molecule type" value="Genomic_DNA"/>
</dbReference>
<accession>A0ABZ2YPP7</accession>
<dbReference type="InterPro" id="IPR011990">
    <property type="entry name" value="TPR-like_helical_dom_sf"/>
</dbReference>
<keyword evidence="4" id="KW-1185">Reference proteome</keyword>
<evidence type="ECO:0000256" key="2">
    <source>
        <dbReference type="SAM" id="SignalP"/>
    </source>
</evidence>
<dbReference type="RefSeq" id="WP_341836039.1">
    <property type="nucleotide sequence ID" value="NZ_CP149822.1"/>
</dbReference>
<proteinExistence type="predicted"/>
<evidence type="ECO:0000256" key="1">
    <source>
        <dbReference type="PROSITE-ProRule" id="PRU00339"/>
    </source>
</evidence>
<dbReference type="PROSITE" id="PS50005">
    <property type="entry name" value="TPR"/>
    <property type="match status" value="1"/>
</dbReference>
<dbReference type="Proteomes" id="UP001485459">
    <property type="component" value="Chromosome"/>
</dbReference>
<dbReference type="SUPFAM" id="SSF48452">
    <property type="entry name" value="TPR-like"/>
    <property type="match status" value="2"/>
</dbReference>
<gene>
    <name evidence="3" type="ORF">WJU16_24765</name>
</gene>
<feature type="chain" id="PRO_5046449736" description="Tetratricopeptide repeat protein" evidence="2">
    <location>
        <begin position="20"/>
        <end position="417"/>
    </location>
</feature>
<sequence>MKKLFVTLLFCGAGFAVMAQKAKVNSADEYLKSDKIDQAKADIEAALAHEKTKDDAKTWYVKGKIYEALATKNKSAADAEIAYESFKKALEINPKLPEALLEMNNRMFNVYATIGNAGYGNLNEQKWDSSYLYFQKAVEVRDYYNGKNLGGSIPTDTAMVFYAGYAAQQANKKDEAFALLKKAADLQFKTEPALYVVLAQQYEERGDNANWLGTIEKAKALFPADKRFNDMEMLYYSKTGKTDELLSMLEKKVNDNPSDFSLVLDYAIRLDNVANPRDEKGNDIAKPANYDALMTKAEEAYKKALALKGDDATANFQLGALYFNRAVASNKDLNNLPSKEQTGPKAKELQAKVQSLMDQALPFFEKADAGFTAMGANMEASDKRTFESALYALQKIYAIKNMNDKVETVKKKLEGLN</sequence>
<feature type="repeat" description="TPR" evidence="1">
    <location>
        <begin position="63"/>
        <end position="96"/>
    </location>
</feature>
<dbReference type="Gene3D" id="1.25.40.10">
    <property type="entry name" value="Tetratricopeptide repeat domain"/>
    <property type="match status" value="3"/>
</dbReference>
<organism evidence="3 4">
    <name type="scientific">Chitinophaga pollutisoli</name>
    <dbReference type="NCBI Taxonomy" id="3133966"/>
    <lineage>
        <taxon>Bacteria</taxon>
        <taxon>Pseudomonadati</taxon>
        <taxon>Bacteroidota</taxon>
        <taxon>Chitinophagia</taxon>
        <taxon>Chitinophagales</taxon>
        <taxon>Chitinophagaceae</taxon>
        <taxon>Chitinophaga</taxon>
    </lineage>
</organism>
<keyword evidence="2" id="KW-0732">Signal</keyword>
<feature type="signal peptide" evidence="2">
    <location>
        <begin position="1"/>
        <end position="19"/>
    </location>
</feature>
<name>A0ABZ2YPP7_9BACT</name>
<evidence type="ECO:0008006" key="5">
    <source>
        <dbReference type="Google" id="ProtNLM"/>
    </source>
</evidence>
<reference evidence="4" key="1">
    <citation type="submission" date="2024-03" db="EMBL/GenBank/DDBJ databases">
        <title>Chitinophaga horti sp. nov., isolated from garden soil.</title>
        <authorList>
            <person name="Lee D.S."/>
            <person name="Han D.M."/>
            <person name="Baek J.H."/>
            <person name="Choi D.G."/>
            <person name="Jeon J.H."/>
            <person name="Jeon C.O."/>
        </authorList>
    </citation>
    <scope>NUCLEOTIDE SEQUENCE [LARGE SCALE GENOMIC DNA]</scope>
    <source>
        <strain evidence="4">GPA1</strain>
    </source>
</reference>